<evidence type="ECO:0000313" key="2">
    <source>
        <dbReference type="EMBL" id="MBB5056374.1"/>
    </source>
</evidence>
<keyword evidence="2" id="KW-0969">Cilium</keyword>
<feature type="domain" description="Anti-sigma-28 factor FlgM C-terminal" evidence="1">
    <location>
        <begin position="42"/>
        <end position="95"/>
    </location>
</feature>
<protein>
    <submittedName>
        <fullName evidence="2">Anti-sigma28 factor (Negative regulator of flagellin synthesis)</fullName>
    </submittedName>
</protein>
<sequence>MVVDRFGVATTDFTKPVQAKTLATSASAKPAASVQPKQTAVDTTNFTAATNTVQTLSKTALQTTPTRQAKVEALRQAVNSAQYQLDSVKISESIANSDV</sequence>
<keyword evidence="2" id="KW-0282">Flagellum</keyword>
<dbReference type="SUPFAM" id="SSF101498">
    <property type="entry name" value="Anti-sigma factor FlgM"/>
    <property type="match status" value="1"/>
</dbReference>
<accession>A0A7W8E2N4</accession>
<dbReference type="InterPro" id="IPR031316">
    <property type="entry name" value="FlgM_C"/>
</dbReference>
<name>A0A7W8E2N4_9BACT</name>
<dbReference type="InterPro" id="IPR035890">
    <property type="entry name" value="Anti-sigma-28_factor_FlgM_sf"/>
</dbReference>
<keyword evidence="2" id="KW-0966">Cell projection</keyword>
<evidence type="ECO:0000313" key="3">
    <source>
        <dbReference type="Proteomes" id="UP000540989"/>
    </source>
</evidence>
<dbReference type="Proteomes" id="UP000540989">
    <property type="component" value="Unassembled WGS sequence"/>
</dbReference>
<evidence type="ECO:0000259" key="1">
    <source>
        <dbReference type="Pfam" id="PF04316"/>
    </source>
</evidence>
<dbReference type="Pfam" id="PF04316">
    <property type="entry name" value="FlgM"/>
    <property type="match status" value="1"/>
</dbReference>
<dbReference type="RefSeq" id="WP_184214025.1">
    <property type="nucleotide sequence ID" value="NZ_JACHIP010000001.1"/>
</dbReference>
<reference evidence="2 3" key="1">
    <citation type="submission" date="2020-08" db="EMBL/GenBank/DDBJ databases">
        <title>Genomic Encyclopedia of Type Strains, Phase IV (KMG-V): Genome sequencing to study the core and pangenomes of soil and plant-associated prokaryotes.</title>
        <authorList>
            <person name="Whitman W."/>
        </authorList>
    </citation>
    <scope>NUCLEOTIDE SEQUENCE [LARGE SCALE GENOMIC DNA]</scope>
    <source>
        <strain evidence="2 3">M8UP14</strain>
    </source>
</reference>
<comment type="caution">
    <text evidence="2">The sequence shown here is derived from an EMBL/GenBank/DDBJ whole genome shotgun (WGS) entry which is preliminary data.</text>
</comment>
<dbReference type="EMBL" id="JACHIP010000001">
    <property type="protein sequence ID" value="MBB5056374.1"/>
    <property type="molecule type" value="Genomic_DNA"/>
</dbReference>
<proteinExistence type="predicted"/>
<gene>
    <name evidence="2" type="ORF">HDF16_001043</name>
</gene>
<dbReference type="AlphaFoldDB" id="A0A7W8E2N4"/>
<organism evidence="2 3">
    <name type="scientific">Granulicella aggregans</name>
    <dbReference type="NCBI Taxonomy" id="474949"/>
    <lineage>
        <taxon>Bacteria</taxon>
        <taxon>Pseudomonadati</taxon>
        <taxon>Acidobacteriota</taxon>
        <taxon>Terriglobia</taxon>
        <taxon>Terriglobales</taxon>
        <taxon>Acidobacteriaceae</taxon>
        <taxon>Granulicella</taxon>
    </lineage>
</organism>
<keyword evidence="3" id="KW-1185">Reference proteome</keyword>